<keyword evidence="2 6" id="KW-0812">Transmembrane</keyword>
<dbReference type="PANTHER" id="PTHR31310">
    <property type="match status" value="1"/>
</dbReference>
<comment type="caution">
    <text evidence="8">The sequence shown here is derived from an EMBL/GenBank/DDBJ whole genome shotgun (WGS) entry which is preliminary data.</text>
</comment>
<evidence type="ECO:0000256" key="5">
    <source>
        <dbReference type="SAM" id="MobiDB-lite"/>
    </source>
</evidence>
<reference evidence="9" key="1">
    <citation type="journal article" date="2019" name="Int. J. Syst. Evol. Microbiol.">
        <title>The Global Catalogue of Microorganisms (GCM) 10K type strain sequencing project: providing services to taxonomists for standard genome sequencing and annotation.</title>
        <authorList>
            <consortium name="The Broad Institute Genomics Platform"/>
            <consortium name="The Broad Institute Genome Sequencing Center for Infectious Disease"/>
            <person name="Wu L."/>
            <person name="Ma J."/>
        </authorList>
    </citation>
    <scope>NUCLEOTIDE SEQUENCE [LARGE SCALE GENOMIC DNA]</scope>
    <source>
        <strain evidence="9">JCM 18409</strain>
    </source>
</reference>
<feature type="transmembrane region" description="Helical" evidence="6">
    <location>
        <begin position="182"/>
        <end position="201"/>
    </location>
</feature>
<dbReference type="InterPro" id="IPR052185">
    <property type="entry name" value="IPC_Synthase-Related"/>
</dbReference>
<feature type="region of interest" description="Disordered" evidence="5">
    <location>
        <begin position="264"/>
        <end position="296"/>
    </location>
</feature>
<feature type="domain" description="Inositolphosphotransferase Aur1/Ipt1" evidence="7">
    <location>
        <begin position="61"/>
        <end position="244"/>
    </location>
</feature>
<protein>
    <recommendedName>
        <fullName evidence="7">Inositolphosphotransferase Aur1/Ipt1 domain-containing protein</fullName>
    </recommendedName>
</protein>
<dbReference type="CDD" id="cd03386">
    <property type="entry name" value="PAP2_Aur1_like"/>
    <property type="match status" value="1"/>
</dbReference>
<accession>A0ABP9J248</accession>
<dbReference type="InterPro" id="IPR026841">
    <property type="entry name" value="Aur1/Ipt1"/>
</dbReference>
<dbReference type="PANTHER" id="PTHR31310:SF7">
    <property type="entry name" value="PA-PHOSPHATASE RELATED-FAMILY PROTEIN DDB_G0268928"/>
    <property type="match status" value="1"/>
</dbReference>
<organism evidence="8 9">
    <name type="scientific">Streptomyces siamensis</name>
    <dbReference type="NCBI Taxonomy" id="1274986"/>
    <lineage>
        <taxon>Bacteria</taxon>
        <taxon>Bacillati</taxon>
        <taxon>Actinomycetota</taxon>
        <taxon>Actinomycetes</taxon>
        <taxon>Kitasatosporales</taxon>
        <taxon>Streptomycetaceae</taxon>
        <taxon>Streptomyces</taxon>
    </lineage>
</organism>
<dbReference type="Pfam" id="PF14378">
    <property type="entry name" value="PAP2_3"/>
    <property type="match status" value="1"/>
</dbReference>
<evidence type="ECO:0000256" key="2">
    <source>
        <dbReference type="ARBA" id="ARBA00022692"/>
    </source>
</evidence>
<feature type="transmembrane region" description="Helical" evidence="6">
    <location>
        <begin position="123"/>
        <end position="139"/>
    </location>
</feature>
<keyword evidence="3 6" id="KW-1133">Transmembrane helix</keyword>
<comment type="subcellular location">
    <subcellularLocation>
        <location evidence="1">Membrane</location>
        <topology evidence="1">Multi-pass membrane protein</topology>
    </subcellularLocation>
</comment>
<keyword evidence="9" id="KW-1185">Reference proteome</keyword>
<gene>
    <name evidence="8" type="ORF">GCM10023335_41860</name>
</gene>
<proteinExistence type="predicted"/>
<evidence type="ECO:0000256" key="6">
    <source>
        <dbReference type="SAM" id="Phobius"/>
    </source>
</evidence>
<feature type="transmembrane region" description="Helical" evidence="6">
    <location>
        <begin position="237"/>
        <end position="254"/>
    </location>
</feature>
<evidence type="ECO:0000313" key="9">
    <source>
        <dbReference type="Proteomes" id="UP001501759"/>
    </source>
</evidence>
<evidence type="ECO:0000256" key="4">
    <source>
        <dbReference type="ARBA" id="ARBA00023136"/>
    </source>
</evidence>
<feature type="compositionally biased region" description="Basic residues" evidence="5">
    <location>
        <begin position="280"/>
        <end position="290"/>
    </location>
</feature>
<evidence type="ECO:0000256" key="1">
    <source>
        <dbReference type="ARBA" id="ARBA00004141"/>
    </source>
</evidence>
<feature type="transmembrane region" description="Helical" evidence="6">
    <location>
        <begin position="213"/>
        <end position="231"/>
    </location>
</feature>
<name>A0ABP9J248_9ACTN</name>
<sequence>MVDLASPAPPLAPNPSRTPGGRALPRWWVELLLLGLLYAVYEITRGMQRGWSTTADRNGRSIQSWEDAVHLAPEQSLNEALHHVPVLAVLAAYFYATLHYVVTPAVLIWLYRRQPAHYRRARTWLATVTLSALVGFWRFPATPPRLLPQAGIHDTVADVEQWGWWSGQTSAPHGLGGLVNQYAAMPSLHVGWAVWSGWLLFRHARRGSLRGFGLAYPFLTTLVVVATGNHYLADAVAGALLIVLFGALAGRVHLGGHVFGRTSRARPATHVPRDTDATSRAHRPSPHAKRPPGDSP</sequence>
<evidence type="ECO:0000259" key="7">
    <source>
        <dbReference type="Pfam" id="PF14378"/>
    </source>
</evidence>
<evidence type="ECO:0000313" key="8">
    <source>
        <dbReference type="EMBL" id="GAA5016298.1"/>
    </source>
</evidence>
<dbReference type="Proteomes" id="UP001501759">
    <property type="component" value="Unassembled WGS sequence"/>
</dbReference>
<feature type="transmembrane region" description="Helical" evidence="6">
    <location>
        <begin position="86"/>
        <end position="111"/>
    </location>
</feature>
<keyword evidence="4 6" id="KW-0472">Membrane</keyword>
<evidence type="ECO:0000256" key="3">
    <source>
        <dbReference type="ARBA" id="ARBA00022989"/>
    </source>
</evidence>
<dbReference type="EMBL" id="BAABKB010000016">
    <property type="protein sequence ID" value="GAA5016298.1"/>
    <property type="molecule type" value="Genomic_DNA"/>
</dbReference>